<keyword evidence="3" id="KW-1185">Reference proteome</keyword>
<dbReference type="STRING" id="471856.Jden_2160"/>
<accession>C7R1G2</accession>
<feature type="region of interest" description="Disordered" evidence="1">
    <location>
        <begin position="161"/>
        <end position="184"/>
    </location>
</feature>
<dbReference type="EMBL" id="CP001706">
    <property type="protein sequence ID" value="ACV09797.1"/>
    <property type="molecule type" value="Genomic_DNA"/>
</dbReference>
<organism evidence="2 3">
    <name type="scientific">Jonesia denitrificans (strain ATCC 14870 / DSM 20603 / BCRC 15368 / CIP 55.134 / JCM 11481 / NBRC 15587 / NCTC 10816 / Prevot 55134)</name>
    <name type="common">Listeria denitrificans</name>
    <dbReference type="NCBI Taxonomy" id="471856"/>
    <lineage>
        <taxon>Bacteria</taxon>
        <taxon>Bacillati</taxon>
        <taxon>Actinomycetota</taxon>
        <taxon>Actinomycetes</taxon>
        <taxon>Micrococcales</taxon>
        <taxon>Jonesiaceae</taxon>
        <taxon>Jonesia</taxon>
    </lineage>
</organism>
<proteinExistence type="predicted"/>
<evidence type="ECO:0000313" key="3">
    <source>
        <dbReference type="Proteomes" id="UP000000628"/>
    </source>
</evidence>
<evidence type="ECO:0000313" key="2">
    <source>
        <dbReference type="EMBL" id="ACV09797.1"/>
    </source>
</evidence>
<dbReference type="HOGENOM" id="CLU_1530538_0_0_11"/>
<dbReference type="Proteomes" id="UP000000628">
    <property type="component" value="Chromosome"/>
</dbReference>
<dbReference type="AlphaFoldDB" id="C7R1G2"/>
<dbReference type="KEGG" id="jde:Jden_2160"/>
<protein>
    <submittedName>
        <fullName evidence="2">Uncharacterized protein</fullName>
    </submittedName>
</protein>
<reference evidence="2 3" key="1">
    <citation type="journal article" date="2009" name="Stand. Genomic Sci.">
        <title>Complete genome sequence of Jonesia denitrificans type strain (Prevot 55134).</title>
        <authorList>
            <person name="Pukall R."/>
            <person name="Gehrich-Schroter G."/>
            <person name="Lapidus A."/>
            <person name="Nolan M."/>
            <person name="Glavina Del Rio T."/>
            <person name="Lucas S."/>
            <person name="Chen F."/>
            <person name="Tice H."/>
            <person name="Pitluck S."/>
            <person name="Cheng J.F."/>
            <person name="Copeland A."/>
            <person name="Saunders E."/>
            <person name="Brettin T."/>
            <person name="Detter J.C."/>
            <person name="Bruce D."/>
            <person name="Goodwin L."/>
            <person name="Pati A."/>
            <person name="Ivanova N."/>
            <person name="Mavromatis K."/>
            <person name="Ovchinnikova G."/>
            <person name="Chen A."/>
            <person name="Palaniappan K."/>
            <person name="Land M."/>
            <person name="Hauser L."/>
            <person name="Chang Y.J."/>
            <person name="Jeffries C.D."/>
            <person name="Chain P."/>
            <person name="Goker M."/>
            <person name="Bristow J."/>
            <person name="Eisen J.A."/>
            <person name="Markowitz V."/>
            <person name="Hugenholtz P."/>
            <person name="Kyrpides N.C."/>
            <person name="Klenk H.P."/>
            <person name="Han C."/>
        </authorList>
    </citation>
    <scope>NUCLEOTIDE SEQUENCE [LARGE SCALE GENOMIC DNA]</scope>
    <source>
        <strain evidence="3">ATCC 14870 / DSM 20603 / BCRC 15368 / CIP 55.134 / JCM 11481 / NBRC 15587 / NCTC 10816 / Prevot 55134</strain>
    </source>
</reference>
<gene>
    <name evidence="2" type="ordered locus">Jden_2160</name>
</gene>
<evidence type="ECO:0000256" key="1">
    <source>
        <dbReference type="SAM" id="MobiDB-lite"/>
    </source>
</evidence>
<dbReference type="RefSeq" id="WP_015772425.1">
    <property type="nucleotide sequence ID" value="NC_013174.1"/>
</dbReference>
<sequence length="184" mass="20865">MTAQLQAMWATITEAHPYAQLIIHTKKSMSYVTMGGPPRDNHKPPCNLIALSWTETVERTCKQWDQTIHTMPTNITNIYANLGPADQLDLQTTTHTLHNTSLQYLPGHVRTKRLTNTQRDHLAQDYHCDTLDDVRLALAALGHQVPLDTIKTWSKRGHLTKTPDGWPLAQALERTRSRTPLTTQ</sequence>
<name>C7R1G2_JONDD</name>